<reference evidence="5 6" key="1">
    <citation type="submission" date="2016-11" db="EMBL/GenBank/DDBJ databases">
        <authorList>
            <person name="Jaros S."/>
            <person name="Januszkiewicz K."/>
            <person name="Wedrychowicz H."/>
        </authorList>
    </citation>
    <scope>NUCLEOTIDE SEQUENCE [LARGE SCALE GENOMIC DNA]</scope>
    <source>
        <strain evidence="5 6">ATCC 23634</strain>
    </source>
</reference>
<dbReference type="OrthoDB" id="9812290at2"/>
<dbReference type="SUPFAM" id="SSF48008">
    <property type="entry name" value="GntR ligand-binding domain-like"/>
    <property type="match status" value="1"/>
</dbReference>
<accession>A0A1K2HXW5</accession>
<evidence type="ECO:0000256" key="3">
    <source>
        <dbReference type="ARBA" id="ARBA00023163"/>
    </source>
</evidence>
<dbReference type="InterPro" id="IPR000485">
    <property type="entry name" value="AsnC-type_HTH_dom"/>
</dbReference>
<dbReference type="PROSITE" id="PS50949">
    <property type="entry name" value="HTH_GNTR"/>
    <property type="match status" value="1"/>
</dbReference>
<evidence type="ECO:0000256" key="1">
    <source>
        <dbReference type="ARBA" id="ARBA00023015"/>
    </source>
</evidence>
<keyword evidence="6" id="KW-1185">Reference proteome</keyword>
<dbReference type="Proteomes" id="UP000183447">
    <property type="component" value="Unassembled WGS sequence"/>
</dbReference>
<dbReference type="Pfam" id="PF07729">
    <property type="entry name" value="FCD"/>
    <property type="match status" value="1"/>
</dbReference>
<dbReference type="STRING" id="665118.SAMN02983003_1910"/>
<evidence type="ECO:0000259" key="4">
    <source>
        <dbReference type="PROSITE" id="PS50949"/>
    </source>
</evidence>
<dbReference type="InterPro" id="IPR036390">
    <property type="entry name" value="WH_DNA-bd_sf"/>
</dbReference>
<dbReference type="Gene3D" id="1.10.10.10">
    <property type="entry name" value="Winged helix-like DNA-binding domain superfamily/Winged helix DNA-binding domain"/>
    <property type="match status" value="1"/>
</dbReference>
<protein>
    <submittedName>
        <fullName evidence="5">DNA-binding transcriptional regulator, GntR family</fullName>
    </submittedName>
</protein>
<dbReference type="PANTHER" id="PTHR43537:SF24">
    <property type="entry name" value="GLUCONATE OPERON TRANSCRIPTIONAL REPRESSOR"/>
    <property type="match status" value="1"/>
</dbReference>
<name>A0A1K2HXW5_9HYPH</name>
<dbReference type="GO" id="GO:0003700">
    <property type="term" value="F:DNA-binding transcription factor activity"/>
    <property type="evidence" value="ECO:0007669"/>
    <property type="project" value="InterPro"/>
</dbReference>
<dbReference type="RefSeq" id="WP_072341984.1">
    <property type="nucleotide sequence ID" value="NZ_FPKU01000002.1"/>
</dbReference>
<dbReference type="InterPro" id="IPR000524">
    <property type="entry name" value="Tscrpt_reg_HTH_GntR"/>
</dbReference>
<keyword evidence="1" id="KW-0805">Transcription regulation</keyword>
<evidence type="ECO:0000256" key="2">
    <source>
        <dbReference type="ARBA" id="ARBA00023125"/>
    </source>
</evidence>
<sequence>MSEDTPDRPSPIQHRKKADLAYEYLREQIINGNYAPGRRMTLADLSQELGLSHMPVREALLRLEREGLLESEPHKGMRVVRLSLRDAQELFEIRRELEGLSAYRAALSGDRELPGDLEAINADFADALARSDFTAMGSANWMLHRRMLQAADSVQLTRLLEDHWASSSRYRSGYRLIPGRAQHTIAEHADIIAAIRLGDAEAARAAAREHIRRAGLELEAIVLHEQSRKDDQ</sequence>
<dbReference type="EMBL" id="FPKU01000002">
    <property type="protein sequence ID" value="SFZ84260.1"/>
    <property type="molecule type" value="Genomic_DNA"/>
</dbReference>
<dbReference type="Gene3D" id="1.20.120.530">
    <property type="entry name" value="GntR ligand-binding domain-like"/>
    <property type="match status" value="1"/>
</dbReference>
<proteinExistence type="predicted"/>
<organism evidence="5 6">
    <name type="scientific">Devosia enhydra</name>
    <dbReference type="NCBI Taxonomy" id="665118"/>
    <lineage>
        <taxon>Bacteria</taxon>
        <taxon>Pseudomonadati</taxon>
        <taxon>Pseudomonadota</taxon>
        <taxon>Alphaproteobacteria</taxon>
        <taxon>Hyphomicrobiales</taxon>
        <taxon>Devosiaceae</taxon>
        <taxon>Devosia</taxon>
    </lineage>
</organism>
<dbReference type="InterPro" id="IPR036388">
    <property type="entry name" value="WH-like_DNA-bd_sf"/>
</dbReference>
<dbReference type="SMART" id="SM00895">
    <property type="entry name" value="FCD"/>
    <property type="match status" value="1"/>
</dbReference>
<dbReference type="PANTHER" id="PTHR43537">
    <property type="entry name" value="TRANSCRIPTIONAL REGULATOR, GNTR FAMILY"/>
    <property type="match status" value="1"/>
</dbReference>
<dbReference type="SUPFAM" id="SSF46785">
    <property type="entry name" value="Winged helix' DNA-binding domain"/>
    <property type="match status" value="1"/>
</dbReference>
<dbReference type="PRINTS" id="PR00033">
    <property type="entry name" value="HTHASNC"/>
</dbReference>
<evidence type="ECO:0000313" key="6">
    <source>
        <dbReference type="Proteomes" id="UP000183447"/>
    </source>
</evidence>
<dbReference type="Pfam" id="PF00392">
    <property type="entry name" value="GntR"/>
    <property type="match status" value="1"/>
</dbReference>
<keyword evidence="3" id="KW-0804">Transcription</keyword>
<dbReference type="InterPro" id="IPR011711">
    <property type="entry name" value="GntR_C"/>
</dbReference>
<keyword evidence="2 5" id="KW-0238">DNA-binding</keyword>
<evidence type="ECO:0000313" key="5">
    <source>
        <dbReference type="EMBL" id="SFZ84260.1"/>
    </source>
</evidence>
<dbReference type="AlphaFoldDB" id="A0A1K2HXW5"/>
<gene>
    <name evidence="5" type="ORF">SAMN02983003_1910</name>
</gene>
<dbReference type="InterPro" id="IPR008920">
    <property type="entry name" value="TF_FadR/GntR_C"/>
</dbReference>
<feature type="domain" description="HTH gntR-type" evidence="4">
    <location>
        <begin position="15"/>
        <end position="82"/>
    </location>
</feature>
<dbReference type="SMART" id="SM00345">
    <property type="entry name" value="HTH_GNTR"/>
    <property type="match status" value="1"/>
</dbReference>
<dbReference type="GO" id="GO:0043565">
    <property type="term" value="F:sequence-specific DNA binding"/>
    <property type="evidence" value="ECO:0007669"/>
    <property type="project" value="InterPro"/>
</dbReference>